<dbReference type="InterPro" id="IPR027417">
    <property type="entry name" value="P-loop_NTPase"/>
</dbReference>
<dbReference type="PANTHER" id="PTHR23389">
    <property type="entry name" value="CHROMOSOME TRANSMISSION FIDELITY FACTOR 18"/>
    <property type="match status" value="1"/>
</dbReference>
<dbReference type="InterPro" id="IPR003959">
    <property type="entry name" value="ATPase_AAA_core"/>
</dbReference>
<evidence type="ECO:0000313" key="4">
    <source>
        <dbReference type="EMBL" id="EQD31868.1"/>
    </source>
</evidence>
<feature type="domain" description="ATPase AAA-type core" evidence="3">
    <location>
        <begin position="52"/>
        <end position="92"/>
    </location>
</feature>
<dbReference type="GO" id="GO:0016887">
    <property type="term" value="F:ATP hydrolysis activity"/>
    <property type="evidence" value="ECO:0007669"/>
    <property type="project" value="InterPro"/>
</dbReference>
<reference evidence="4" key="2">
    <citation type="journal article" date="2014" name="ISME J.">
        <title>Microbial stratification in low pH oxic and suboxic macroscopic growths along an acid mine drainage.</title>
        <authorList>
            <person name="Mendez-Garcia C."/>
            <person name="Mesa V."/>
            <person name="Sprenger R.R."/>
            <person name="Richter M."/>
            <person name="Diez M.S."/>
            <person name="Solano J."/>
            <person name="Bargiela R."/>
            <person name="Golyshina O.V."/>
            <person name="Manteca A."/>
            <person name="Ramos J.L."/>
            <person name="Gallego J.R."/>
            <person name="Llorente I."/>
            <person name="Martins Dos Santos V.A."/>
            <person name="Jensen O.N."/>
            <person name="Pelaez A.I."/>
            <person name="Sanchez J."/>
            <person name="Ferrer M."/>
        </authorList>
    </citation>
    <scope>NUCLEOTIDE SEQUENCE</scope>
</reference>
<accession>T0YFE6</accession>
<comment type="caution">
    <text evidence="4">The sequence shown here is derived from an EMBL/GenBank/DDBJ whole genome shotgun (WGS) entry which is preliminary data.</text>
</comment>
<dbReference type="Gene3D" id="3.40.50.300">
    <property type="entry name" value="P-loop containing nucleotide triphosphate hydrolases"/>
    <property type="match status" value="1"/>
</dbReference>
<keyword evidence="1" id="KW-0235">DNA replication</keyword>
<dbReference type="GO" id="GO:0006260">
    <property type="term" value="P:DNA replication"/>
    <property type="evidence" value="ECO:0007669"/>
    <property type="project" value="UniProtKB-KW"/>
</dbReference>
<feature type="region of interest" description="Disordered" evidence="2">
    <location>
        <begin position="1"/>
        <end position="21"/>
    </location>
</feature>
<dbReference type="PANTHER" id="PTHR23389:SF6">
    <property type="entry name" value="REPLICATION FACTOR C SUBUNIT 1"/>
    <property type="match status" value="1"/>
</dbReference>
<dbReference type="CDD" id="cd00009">
    <property type="entry name" value="AAA"/>
    <property type="match status" value="1"/>
</dbReference>
<evidence type="ECO:0000259" key="3">
    <source>
        <dbReference type="Pfam" id="PF00004"/>
    </source>
</evidence>
<organism evidence="4">
    <name type="scientific">mine drainage metagenome</name>
    <dbReference type="NCBI Taxonomy" id="410659"/>
    <lineage>
        <taxon>unclassified sequences</taxon>
        <taxon>metagenomes</taxon>
        <taxon>ecological metagenomes</taxon>
    </lineage>
</organism>
<evidence type="ECO:0000256" key="1">
    <source>
        <dbReference type="ARBA" id="ARBA00022705"/>
    </source>
</evidence>
<sequence length="107" mass="11257">MAPHRPNLPLAERTRPARLGDLVGNPRARAQLIAFGESWTRSRSPPAVRAALLSGPPGVGKTSSALALALQFGWDIVEMNASDARNEAAIDEVAGRASRTHPLTAGP</sequence>
<evidence type="ECO:0000256" key="2">
    <source>
        <dbReference type="SAM" id="MobiDB-lite"/>
    </source>
</evidence>
<dbReference type="EMBL" id="AUZY01011999">
    <property type="protein sequence ID" value="EQD31868.1"/>
    <property type="molecule type" value="Genomic_DNA"/>
</dbReference>
<dbReference type="AlphaFoldDB" id="T0YFE6"/>
<dbReference type="GO" id="GO:0005524">
    <property type="term" value="F:ATP binding"/>
    <property type="evidence" value="ECO:0007669"/>
    <property type="project" value="InterPro"/>
</dbReference>
<feature type="non-terminal residue" evidence="4">
    <location>
        <position position="107"/>
    </location>
</feature>
<name>T0YFE6_9ZZZZ</name>
<reference evidence="4" key="1">
    <citation type="submission" date="2013-08" db="EMBL/GenBank/DDBJ databases">
        <authorList>
            <person name="Mendez C."/>
            <person name="Richter M."/>
            <person name="Ferrer M."/>
            <person name="Sanchez J."/>
        </authorList>
    </citation>
    <scope>NUCLEOTIDE SEQUENCE</scope>
</reference>
<protein>
    <submittedName>
        <fullName evidence="4">Replication factor C large subunit</fullName>
    </submittedName>
</protein>
<gene>
    <name evidence="4" type="ORF">B1B_17947</name>
</gene>
<proteinExistence type="predicted"/>
<dbReference type="Pfam" id="PF00004">
    <property type="entry name" value="AAA"/>
    <property type="match status" value="1"/>
</dbReference>
<dbReference type="SUPFAM" id="SSF52540">
    <property type="entry name" value="P-loop containing nucleoside triphosphate hydrolases"/>
    <property type="match status" value="1"/>
</dbReference>